<evidence type="ECO:0000313" key="3">
    <source>
        <dbReference type="Proteomes" id="UP000078540"/>
    </source>
</evidence>
<feature type="region of interest" description="Disordered" evidence="1">
    <location>
        <begin position="119"/>
        <end position="141"/>
    </location>
</feature>
<name>A0A195AY54_9HYME</name>
<dbReference type="EMBL" id="KQ976703">
    <property type="protein sequence ID" value="KYM77178.1"/>
    <property type="molecule type" value="Genomic_DNA"/>
</dbReference>
<proteinExistence type="predicted"/>
<evidence type="ECO:0000256" key="1">
    <source>
        <dbReference type="SAM" id="MobiDB-lite"/>
    </source>
</evidence>
<protein>
    <submittedName>
        <fullName evidence="2">Uncharacterized protein</fullName>
    </submittedName>
</protein>
<dbReference type="AlphaFoldDB" id="A0A195AY54"/>
<gene>
    <name evidence="2" type="ORF">ALC53_12473</name>
</gene>
<organism evidence="2 3">
    <name type="scientific">Atta colombica</name>
    <dbReference type="NCBI Taxonomy" id="520822"/>
    <lineage>
        <taxon>Eukaryota</taxon>
        <taxon>Metazoa</taxon>
        <taxon>Ecdysozoa</taxon>
        <taxon>Arthropoda</taxon>
        <taxon>Hexapoda</taxon>
        <taxon>Insecta</taxon>
        <taxon>Pterygota</taxon>
        <taxon>Neoptera</taxon>
        <taxon>Endopterygota</taxon>
        <taxon>Hymenoptera</taxon>
        <taxon>Apocrita</taxon>
        <taxon>Aculeata</taxon>
        <taxon>Formicoidea</taxon>
        <taxon>Formicidae</taxon>
        <taxon>Myrmicinae</taxon>
        <taxon>Atta</taxon>
    </lineage>
</organism>
<reference evidence="2 3" key="1">
    <citation type="submission" date="2015-09" db="EMBL/GenBank/DDBJ databases">
        <title>Atta colombica WGS genome.</title>
        <authorList>
            <person name="Nygaard S."/>
            <person name="Hu H."/>
            <person name="Boomsma J."/>
            <person name="Zhang G."/>
        </authorList>
    </citation>
    <scope>NUCLEOTIDE SEQUENCE [LARGE SCALE GENOMIC DNA]</scope>
    <source>
        <strain evidence="2">Treedump-2</strain>
        <tissue evidence="2">Whole body</tissue>
    </source>
</reference>
<keyword evidence="3" id="KW-1185">Reference proteome</keyword>
<dbReference type="Proteomes" id="UP000078540">
    <property type="component" value="Unassembled WGS sequence"/>
</dbReference>
<accession>A0A195AY54</accession>
<evidence type="ECO:0000313" key="2">
    <source>
        <dbReference type="EMBL" id="KYM77178.1"/>
    </source>
</evidence>
<sequence length="191" mass="21177">MHNVGNPGPSRGPTTTSYLADWGRNTTAPSATWRVNRSPLKGCLETSILVREFNADYESHGNLFAESRAEDMSLEWYRNQCDTQHPQMNAITTNERKKKHRFLALCPSPIASPATLCRSKKQVSANKGPQARPGSSGLDKRADRAIINGRANAYYAPPHARGFSSSIRRPPGNESSWRIVWPEISSGLLKD</sequence>